<dbReference type="eggNOG" id="COG1397">
    <property type="taxonomic scope" value="Bacteria"/>
</dbReference>
<proteinExistence type="predicted"/>
<reference evidence="2" key="1">
    <citation type="journal article" date="2014" name="Genome">
        <title>Draft Genome Sequences of Three Strains of Bacteroides pyogenes Isolated from a Cat and Swine.</title>
        <authorList>
            <person name="Sakamoto M."/>
            <person name="Oshima K."/>
            <person name="Suda W."/>
            <person name="Kitamura K."/>
            <person name="Iida T."/>
            <person name="Hattori M."/>
            <person name="Ohkuma M."/>
        </authorList>
    </citation>
    <scope>NUCLEOTIDE SEQUENCE [LARGE SCALE GENOMIC DNA]</scope>
    <source>
        <strain evidence="2">JCM 6294</strain>
    </source>
</reference>
<organism evidence="1 2">
    <name type="scientific">Bacteroides pyogenes DSM 20611 = JCM 6294</name>
    <dbReference type="NCBI Taxonomy" id="1121100"/>
    <lineage>
        <taxon>Bacteria</taxon>
        <taxon>Pseudomonadati</taxon>
        <taxon>Bacteroidota</taxon>
        <taxon>Bacteroidia</taxon>
        <taxon>Bacteroidales</taxon>
        <taxon>Bacteroidaceae</taxon>
        <taxon>Bacteroides</taxon>
    </lineage>
</organism>
<comment type="caution">
    <text evidence="1">The sequence shown here is derived from an EMBL/GenBank/DDBJ whole genome shotgun (WGS) entry which is preliminary data.</text>
</comment>
<dbReference type="Proteomes" id="UP000018842">
    <property type="component" value="Unassembled WGS sequence"/>
</dbReference>
<accession>W4PKI2</accession>
<sequence length="72" mass="8628">MEAYIDGKKVETIEMPYDYIKRKYDIFYNYDLEEGPHKLVIKWINPNEKYAVQCKDMVVYSSTPAEPINPYK</sequence>
<protein>
    <submittedName>
        <fullName evidence="1">Uncharacterized protein</fullName>
    </submittedName>
</protein>
<dbReference type="AlphaFoldDB" id="W4PKI2"/>
<evidence type="ECO:0000313" key="2">
    <source>
        <dbReference type="Proteomes" id="UP000018842"/>
    </source>
</evidence>
<name>W4PKI2_9BACE</name>
<gene>
    <name evidence="1" type="ORF">JCM6294_3456</name>
</gene>
<dbReference type="EMBL" id="BAIR01000044">
    <property type="protein sequence ID" value="GAE20287.1"/>
    <property type="molecule type" value="Genomic_DNA"/>
</dbReference>
<evidence type="ECO:0000313" key="1">
    <source>
        <dbReference type="EMBL" id="GAE20287.1"/>
    </source>
</evidence>